<evidence type="ECO:0000313" key="3">
    <source>
        <dbReference type="EMBL" id="CAF4772862.1"/>
    </source>
</evidence>
<sequence>SPATINPSYVQSTGMPVPPPLASQQLYGGYPPQNSYYNPAPQYSKTS</sequence>
<dbReference type="AlphaFoldDB" id="A0A821MNT8"/>
<feature type="compositionally biased region" description="Polar residues" evidence="1">
    <location>
        <begin position="22"/>
        <end position="47"/>
    </location>
</feature>
<feature type="non-terminal residue" evidence="3">
    <location>
        <position position="1"/>
    </location>
</feature>
<gene>
    <name evidence="2" type="ORF">OVN521_LOCUS24462</name>
    <name evidence="3" type="ORF">OVN521_LOCUS50885</name>
</gene>
<feature type="compositionally biased region" description="Polar residues" evidence="1">
    <location>
        <begin position="1"/>
        <end position="14"/>
    </location>
</feature>
<proteinExistence type="predicted"/>
<reference evidence="3" key="1">
    <citation type="submission" date="2021-02" db="EMBL/GenBank/DDBJ databases">
        <authorList>
            <person name="Nowell W R."/>
        </authorList>
    </citation>
    <scope>NUCLEOTIDE SEQUENCE</scope>
</reference>
<comment type="caution">
    <text evidence="3">The sequence shown here is derived from an EMBL/GenBank/DDBJ whole genome shotgun (WGS) entry which is preliminary data.</text>
</comment>
<keyword evidence="4" id="KW-1185">Reference proteome</keyword>
<evidence type="ECO:0000313" key="4">
    <source>
        <dbReference type="Proteomes" id="UP000663866"/>
    </source>
</evidence>
<feature type="region of interest" description="Disordered" evidence="1">
    <location>
        <begin position="1"/>
        <end position="47"/>
    </location>
</feature>
<organism evidence="3 4">
    <name type="scientific">Rotaria magnacalcarata</name>
    <dbReference type="NCBI Taxonomy" id="392030"/>
    <lineage>
        <taxon>Eukaryota</taxon>
        <taxon>Metazoa</taxon>
        <taxon>Spiralia</taxon>
        <taxon>Gnathifera</taxon>
        <taxon>Rotifera</taxon>
        <taxon>Eurotatoria</taxon>
        <taxon>Bdelloidea</taxon>
        <taxon>Philodinida</taxon>
        <taxon>Philodinidae</taxon>
        <taxon>Rotaria</taxon>
    </lineage>
</organism>
<protein>
    <submittedName>
        <fullName evidence="3">Uncharacterized protein</fullName>
    </submittedName>
</protein>
<dbReference type="EMBL" id="CAJOBG010005818">
    <property type="protein sequence ID" value="CAF4166776.1"/>
    <property type="molecule type" value="Genomic_DNA"/>
</dbReference>
<name>A0A821MNT8_9BILA</name>
<evidence type="ECO:0000256" key="1">
    <source>
        <dbReference type="SAM" id="MobiDB-lite"/>
    </source>
</evidence>
<dbReference type="EMBL" id="CAJOBG010119599">
    <property type="protein sequence ID" value="CAF4772862.1"/>
    <property type="molecule type" value="Genomic_DNA"/>
</dbReference>
<evidence type="ECO:0000313" key="2">
    <source>
        <dbReference type="EMBL" id="CAF4166776.1"/>
    </source>
</evidence>
<dbReference type="Proteomes" id="UP000663866">
    <property type="component" value="Unassembled WGS sequence"/>
</dbReference>
<accession>A0A821MNT8</accession>